<protein>
    <submittedName>
        <fullName evidence="2">Uncharacterized protein</fullName>
    </submittedName>
</protein>
<proteinExistence type="predicted"/>
<feature type="region of interest" description="Disordered" evidence="1">
    <location>
        <begin position="314"/>
        <end position="378"/>
    </location>
</feature>
<dbReference type="InterPro" id="IPR029044">
    <property type="entry name" value="Nucleotide-diphossugar_trans"/>
</dbReference>
<evidence type="ECO:0000313" key="2">
    <source>
        <dbReference type="EMBL" id="CAE0459385.1"/>
    </source>
</evidence>
<dbReference type="AlphaFoldDB" id="A0A7S3PYD0"/>
<organism evidence="2">
    <name type="scientific">Chaetoceros debilis</name>
    <dbReference type="NCBI Taxonomy" id="122233"/>
    <lineage>
        <taxon>Eukaryota</taxon>
        <taxon>Sar</taxon>
        <taxon>Stramenopiles</taxon>
        <taxon>Ochrophyta</taxon>
        <taxon>Bacillariophyta</taxon>
        <taxon>Coscinodiscophyceae</taxon>
        <taxon>Chaetocerotophycidae</taxon>
        <taxon>Chaetocerotales</taxon>
        <taxon>Chaetocerotaceae</taxon>
        <taxon>Chaetoceros</taxon>
    </lineage>
</organism>
<sequence length="392" mass="44512">MMNGPRRPNAIATMITTDDFLQGVQTLLYSLKKTLPSEPYDVEYYPPEIIVMVTPNISTSVGEYLHPAFCTRIIEVDPIAIPNVSKDDKDDKDSTAASHVSSWDDCGYTKLNIFRQAAYSKILYIDSDCLVQKDVSHLFNIEGGESGLIAAAPDIFPPDKFNAGVMLLSPSISLFEDLLRNTTSTPTYDGGDTGFLNAYFNEWHLGPGSRRLGFKYNAQRFMHSCTYSKQPKYWDIGVGDIYIVHYSSTPKPWQTPMTKDFDEKQEFLGKEDSDKLTQIAKSKALDKLWNKWYRRSLVYKDDYEESQKLIENRQVIQKSKSKPTSSRGSEAPKKSNKKSPEKHKFSKRYKELRKTGLDPKEAMTTARREYGMDKDDKVSAGKQVAAMFGMPL</sequence>
<dbReference type="InterPro" id="IPR050587">
    <property type="entry name" value="GNT1/Glycosyltrans_8"/>
</dbReference>
<feature type="compositionally biased region" description="Polar residues" evidence="1">
    <location>
        <begin position="314"/>
        <end position="328"/>
    </location>
</feature>
<dbReference type="Gene3D" id="3.90.550.10">
    <property type="entry name" value="Spore Coat Polysaccharide Biosynthesis Protein SpsA, Chain A"/>
    <property type="match status" value="1"/>
</dbReference>
<dbReference type="GO" id="GO:0016757">
    <property type="term" value="F:glycosyltransferase activity"/>
    <property type="evidence" value="ECO:0007669"/>
    <property type="project" value="InterPro"/>
</dbReference>
<feature type="compositionally biased region" description="Basic and acidic residues" evidence="1">
    <location>
        <begin position="330"/>
        <end position="378"/>
    </location>
</feature>
<reference evidence="2" key="1">
    <citation type="submission" date="2021-01" db="EMBL/GenBank/DDBJ databases">
        <authorList>
            <person name="Corre E."/>
            <person name="Pelletier E."/>
            <person name="Niang G."/>
            <person name="Scheremetjew M."/>
            <person name="Finn R."/>
            <person name="Kale V."/>
            <person name="Holt S."/>
            <person name="Cochrane G."/>
            <person name="Meng A."/>
            <person name="Brown T."/>
            <person name="Cohen L."/>
        </authorList>
    </citation>
    <scope>NUCLEOTIDE SEQUENCE</scope>
    <source>
        <strain evidence="2">MM31A-1</strain>
    </source>
</reference>
<dbReference type="Pfam" id="PF01501">
    <property type="entry name" value="Glyco_transf_8"/>
    <property type="match status" value="1"/>
</dbReference>
<dbReference type="InterPro" id="IPR002495">
    <property type="entry name" value="Glyco_trans_8"/>
</dbReference>
<evidence type="ECO:0000256" key="1">
    <source>
        <dbReference type="SAM" id="MobiDB-lite"/>
    </source>
</evidence>
<gene>
    <name evidence="2" type="ORF">CDEB00056_LOCUS4226</name>
</gene>
<name>A0A7S3PYD0_9STRA</name>
<dbReference type="SUPFAM" id="SSF53448">
    <property type="entry name" value="Nucleotide-diphospho-sugar transferases"/>
    <property type="match status" value="1"/>
</dbReference>
<dbReference type="EMBL" id="HBIO01005871">
    <property type="protein sequence ID" value="CAE0459385.1"/>
    <property type="molecule type" value="Transcribed_RNA"/>
</dbReference>
<dbReference type="PANTHER" id="PTHR11183">
    <property type="entry name" value="GLYCOGENIN SUBFAMILY MEMBER"/>
    <property type="match status" value="1"/>
</dbReference>
<accession>A0A7S3PYD0</accession>